<gene>
    <name evidence="3" type="ORF">CLUMA_CG016743</name>
</gene>
<reference evidence="3 4" key="1">
    <citation type="submission" date="2015-04" db="EMBL/GenBank/DDBJ databases">
        <authorList>
            <person name="Syromyatnikov M.Y."/>
            <person name="Popov V.N."/>
        </authorList>
    </citation>
    <scope>NUCLEOTIDE SEQUENCE [LARGE SCALE GENOMIC DNA]</scope>
</reference>
<feature type="region of interest" description="Disordered" evidence="1">
    <location>
        <begin position="1"/>
        <end position="28"/>
    </location>
</feature>
<accession>A0A1J1ITU6</accession>
<evidence type="ECO:0000256" key="1">
    <source>
        <dbReference type="SAM" id="MobiDB-lite"/>
    </source>
</evidence>
<keyword evidence="2" id="KW-0472">Membrane</keyword>
<feature type="region of interest" description="Disordered" evidence="1">
    <location>
        <begin position="295"/>
        <end position="328"/>
    </location>
</feature>
<feature type="transmembrane region" description="Helical" evidence="2">
    <location>
        <begin position="540"/>
        <end position="563"/>
    </location>
</feature>
<dbReference type="Proteomes" id="UP000183832">
    <property type="component" value="Unassembled WGS sequence"/>
</dbReference>
<organism evidence="3 4">
    <name type="scientific">Clunio marinus</name>
    <dbReference type="NCBI Taxonomy" id="568069"/>
    <lineage>
        <taxon>Eukaryota</taxon>
        <taxon>Metazoa</taxon>
        <taxon>Ecdysozoa</taxon>
        <taxon>Arthropoda</taxon>
        <taxon>Hexapoda</taxon>
        <taxon>Insecta</taxon>
        <taxon>Pterygota</taxon>
        <taxon>Neoptera</taxon>
        <taxon>Endopterygota</taxon>
        <taxon>Diptera</taxon>
        <taxon>Nematocera</taxon>
        <taxon>Chironomoidea</taxon>
        <taxon>Chironomidae</taxon>
        <taxon>Clunio</taxon>
    </lineage>
</organism>
<proteinExistence type="predicted"/>
<feature type="region of interest" description="Disordered" evidence="1">
    <location>
        <begin position="503"/>
        <end position="529"/>
    </location>
</feature>
<dbReference type="AlphaFoldDB" id="A0A1J1ITU6"/>
<protein>
    <submittedName>
        <fullName evidence="3">CLUMA_CG016743, isoform A</fullName>
    </submittedName>
</protein>
<dbReference type="OrthoDB" id="8068216at2759"/>
<evidence type="ECO:0000256" key="2">
    <source>
        <dbReference type="SAM" id="Phobius"/>
    </source>
</evidence>
<keyword evidence="2" id="KW-0812">Transmembrane</keyword>
<feature type="compositionally biased region" description="Low complexity" evidence="1">
    <location>
        <begin position="192"/>
        <end position="205"/>
    </location>
</feature>
<dbReference type="EMBL" id="CVRI01000059">
    <property type="protein sequence ID" value="CRL03683.1"/>
    <property type="molecule type" value="Genomic_DNA"/>
</dbReference>
<feature type="compositionally biased region" description="Basic and acidic residues" evidence="1">
    <location>
        <begin position="207"/>
        <end position="224"/>
    </location>
</feature>
<sequence>MDITTVELHGAGPSTGSGYQRRRPPKLKSVDRTVSMIVDNYTPLTSAALSAKNAGPLVINMDQPLSSSRRSSPNINEEIFKAHSQSSNSMDSSVCMSNSMDNDYPPPPPVLRKSSSFRRGETIDMMDLPSTTSTSLQHLRKNSSFHSAAGDDTVQIVPLSRHYSVRHRPTTVYPTSSFQSVHHPHQQQEALSRNSSSSRRNCSMHRSFHDPSQKRMPQNKRDAAVKSNSFSSDEQQQPVASHLMYQQQHSSMQFQPPPSQMKHSSIESELYRSRSNSRSNSQCFDEQLQYLDVWKPSPMPSPSSSHFRKTSNSPRPSSSNSLDQVLSQGSVSPRALMNTGTTAKMLRHQHTVAALNPQFLAPIPLLALDKSFDNVYQVKSPVFDMKKSYSLKYKNGPGTSKENRELFKSRKSKSFITDKDPLDVPFGMSPNLSPAGLSASGSIKKHHSPLISPLPVRGSIILEEMKRRSGDGADLLPPNPGNFPIEFGTLDFNTIYKSYRAQQKSANRREKYRRKKSSSSLGQKGDDDFESQSITKRKRIVCIVMIVFLSLALFAVLAVIVTLTHHVQVSHVQNQTRQVYTFARDSRPIHYPVGGGSGGN</sequence>
<evidence type="ECO:0000313" key="4">
    <source>
        <dbReference type="Proteomes" id="UP000183832"/>
    </source>
</evidence>
<feature type="compositionally biased region" description="Low complexity" evidence="1">
    <location>
        <begin position="311"/>
        <end position="321"/>
    </location>
</feature>
<feature type="compositionally biased region" description="Polar residues" evidence="1">
    <location>
        <begin position="226"/>
        <end position="254"/>
    </location>
</feature>
<keyword evidence="2" id="KW-1133">Transmembrane helix</keyword>
<keyword evidence="4" id="KW-1185">Reference proteome</keyword>
<feature type="region of interest" description="Disordered" evidence="1">
    <location>
        <begin position="174"/>
        <end position="282"/>
    </location>
</feature>
<evidence type="ECO:0000313" key="3">
    <source>
        <dbReference type="EMBL" id="CRL03683.1"/>
    </source>
</evidence>
<name>A0A1J1ITU6_9DIPT</name>